<name>A0A852RER7_9ACTN</name>
<dbReference type="GO" id="GO:0043565">
    <property type="term" value="F:sequence-specific DNA binding"/>
    <property type="evidence" value="ECO:0007669"/>
    <property type="project" value="InterPro"/>
</dbReference>
<evidence type="ECO:0000259" key="4">
    <source>
        <dbReference type="PROSITE" id="PS01124"/>
    </source>
</evidence>
<dbReference type="Pfam" id="PF12852">
    <property type="entry name" value="Cupin_6"/>
    <property type="match status" value="1"/>
</dbReference>
<sequence length="297" mass="31946">MPDPLPYIADPLAAGDALSDVLEMIHLRGGEVEAVHADGRRAVRHRPGSRVLHLVETGEAELRVDDGGPRVGLRAGDLALLARGRAHALHPGPDATWLSGSFAVEERVAAPLLAVLPTVIVIRGDEEGLDWLPLSARLLGVEVAEPRAGSQVMVSRILDLLFIQALRTWAARGEVAGAGWLTAALDPQVGRALKVMHRRPEDPWTVDRLADLAAMSRAAFAARFGRLAGESPGRYLQRLRLARAADRLTTTREPAGSIGRSVGYSSEAAFSRAFAREYGTAPRAWRAAREADGRVEP</sequence>
<dbReference type="InterPro" id="IPR050204">
    <property type="entry name" value="AraC_XylS_family_regulators"/>
</dbReference>
<evidence type="ECO:0000313" key="5">
    <source>
        <dbReference type="EMBL" id="NYD29735.1"/>
    </source>
</evidence>
<evidence type="ECO:0000256" key="1">
    <source>
        <dbReference type="ARBA" id="ARBA00023015"/>
    </source>
</evidence>
<evidence type="ECO:0000256" key="3">
    <source>
        <dbReference type="ARBA" id="ARBA00023163"/>
    </source>
</evidence>
<evidence type="ECO:0000313" key="6">
    <source>
        <dbReference type="Proteomes" id="UP000582231"/>
    </source>
</evidence>
<dbReference type="Pfam" id="PF12833">
    <property type="entry name" value="HTH_18"/>
    <property type="match status" value="1"/>
</dbReference>
<reference evidence="5 6" key="1">
    <citation type="submission" date="2020-07" db="EMBL/GenBank/DDBJ databases">
        <title>Sequencing the genomes of 1000 actinobacteria strains.</title>
        <authorList>
            <person name="Klenk H.-P."/>
        </authorList>
    </citation>
    <scope>NUCLEOTIDE SEQUENCE [LARGE SCALE GENOMIC DNA]</scope>
    <source>
        <strain evidence="5 6">DSM 19082</strain>
    </source>
</reference>
<organism evidence="5 6">
    <name type="scientific">Nocardioides kongjuensis</name>
    <dbReference type="NCBI Taxonomy" id="349522"/>
    <lineage>
        <taxon>Bacteria</taxon>
        <taxon>Bacillati</taxon>
        <taxon>Actinomycetota</taxon>
        <taxon>Actinomycetes</taxon>
        <taxon>Propionibacteriales</taxon>
        <taxon>Nocardioidaceae</taxon>
        <taxon>Nocardioides</taxon>
    </lineage>
</organism>
<dbReference type="SUPFAM" id="SSF51215">
    <property type="entry name" value="Regulatory protein AraC"/>
    <property type="match status" value="1"/>
</dbReference>
<accession>A0A852RER7</accession>
<keyword evidence="2 5" id="KW-0238">DNA-binding</keyword>
<keyword evidence="3" id="KW-0804">Transcription</keyword>
<dbReference type="InterPro" id="IPR037923">
    <property type="entry name" value="HTH-like"/>
</dbReference>
<dbReference type="GO" id="GO:0003700">
    <property type="term" value="F:DNA-binding transcription factor activity"/>
    <property type="evidence" value="ECO:0007669"/>
    <property type="project" value="InterPro"/>
</dbReference>
<dbReference type="AlphaFoldDB" id="A0A852RER7"/>
<keyword evidence="6" id="KW-1185">Reference proteome</keyword>
<dbReference type="Proteomes" id="UP000582231">
    <property type="component" value="Unassembled WGS sequence"/>
</dbReference>
<dbReference type="PANTHER" id="PTHR46796">
    <property type="entry name" value="HTH-TYPE TRANSCRIPTIONAL ACTIVATOR RHAS-RELATED"/>
    <property type="match status" value="1"/>
</dbReference>
<evidence type="ECO:0000256" key="2">
    <source>
        <dbReference type="ARBA" id="ARBA00023125"/>
    </source>
</evidence>
<gene>
    <name evidence="5" type="ORF">BJ958_001281</name>
</gene>
<dbReference type="InterPro" id="IPR018060">
    <property type="entry name" value="HTH_AraC"/>
</dbReference>
<protein>
    <submittedName>
        <fullName evidence="5">AraC-like DNA-binding protein</fullName>
    </submittedName>
</protein>
<dbReference type="SMART" id="SM00342">
    <property type="entry name" value="HTH_ARAC"/>
    <property type="match status" value="1"/>
</dbReference>
<dbReference type="EMBL" id="JACCBF010000001">
    <property type="protein sequence ID" value="NYD29735.1"/>
    <property type="molecule type" value="Genomic_DNA"/>
</dbReference>
<dbReference type="RefSeq" id="WP_179726077.1">
    <property type="nucleotide sequence ID" value="NZ_BAABEF010000001.1"/>
</dbReference>
<keyword evidence="1" id="KW-0805">Transcription regulation</keyword>
<proteinExistence type="predicted"/>
<feature type="domain" description="HTH araC/xylS-type" evidence="4">
    <location>
        <begin position="190"/>
        <end position="288"/>
    </location>
</feature>
<dbReference type="SUPFAM" id="SSF46689">
    <property type="entry name" value="Homeodomain-like"/>
    <property type="match status" value="2"/>
</dbReference>
<dbReference type="InterPro" id="IPR009057">
    <property type="entry name" value="Homeodomain-like_sf"/>
</dbReference>
<dbReference type="InterPro" id="IPR032783">
    <property type="entry name" value="AraC_lig"/>
</dbReference>
<dbReference type="PANTHER" id="PTHR46796:SF7">
    <property type="entry name" value="ARAC FAMILY TRANSCRIPTIONAL REGULATOR"/>
    <property type="match status" value="1"/>
</dbReference>
<dbReference type="PROSITE" id="PS01124">
    <property type="entry name" value="HTH_ARAC_FAMILY_2"/>
    <property type="match status" value="1"/>
</dbReference>
<dbReference type="Gene3D" id="1.10.10.60">
    <property type="entry name" value="Homeodomain-like"/>
    <property type="match status" value="2"/>
</dbReference>
<comment type="caution">
    <text evidence="5">The sequence shown here is derived from an EMBL/GenBank/DDBJ whole genome shotgun (WGS) entry which is preliminary data.</text>
</comment>